<dbReference type="PANTHER" id="PTHR43096:SF52">
    <property type="entry name" value="DNAJ HOMOLOG 1, MITOCHONDRIAL-RELATED"/>
    <property type="match status" value="1"/>
</dbReference>
<evidence type="ECO:0000256" key="6">
    <source>
        <dbReference type="SAM" id="MobiDB-lite"/>
    </source>
</evidence>
<dbReference type="SUPFAM" id="SSF46565">
    <property type="entry name" value="Chaperone J-domain"/>
    <property type="match status" value="1"/>
</dbReference>
<dbReference type="OrthoDB" id="10256793at2759"/>
<dbReference type="SUPFAM" id="SSF49493">
    <property type="entry name" value="HSP40/DnaJ peptide-binding domain"/>
    <property type="match status" value="2"/>
</dbReference>
<dbReference type="InterPro" id="IPR036869">
    <property type="entry name" value="J_dom_sf"/>
</dbReference>
<evidence type="ECO:0000256" key="4">
    <source>
        <dbReference type="ARBA" id="ARBA00022833"/>
    </source>
</evidence>
<evidence type="ECO:0000313" key="9">
    <source>
        <dbReference type="Proteomes" id="UP000198406"/>
    </source>
</evidence>
<dbReference type="PRINTS" id="PR00625">
    <property type="entry name" value="JDOMAIN"/>
</dbReference>
<dbReference type="CDD" id="cd06257">
    <property type="entry name" value="DnaJ"/>
    <property type="match status" value="1"/>
</dbReference>
<evidence type="ECO:0000313" key="8">
    <source>
        <dbReference type="EMBL" id="GAX14336.1"/>
    </source>
</evidence>
<organism evidence="8 9">
    <name type="scientific">Fistulifera solaris</name>
    <name type="common">Oleaginous diatom</name>
    <dbReference type="NCBI Taxonomy" id="1519565"/>
    <lineage>
        <taxon>Eukaryota</taxon>
        <taxon>Sar</taxon>
        <taxon>Stramenopiles</taxon>
        <taxon>Ochrophyta</taxon>
        <taxon>Bacillariophyta</taxon>
        <taxon>Bacillariophyceae</taxon>
        <taxon>Bacillariophycidae</taxon>
        <taxon>Naviculales</taxon>
        <taxon>Naviculaceae</taxon>
        <taxon>Fistulifera</taxon>
    </lineage>
</organism>
<dbReference type="CDD" id="cd10747">
    <property type="entry name" value="DnaJ_C"/>
    <property type="match status" value="1"/>
</dbReference>
<dbReference type="InterPro" id="IPR002939">
    <property type="entry name" value="DnaJ_C"/>
</dbReference>
<dbReference type="PROSITE" id="PS50076">
    <property type="entry name" value="DNAJ_2"/>
    <property type="match status" value="1"/>
</dbReference>
<keyword evidence="5" id="KW-0143">Chaperone</keyword>
<dbReference type="Proteomes" id="UP000198406">
    <property type="component" value="Unassembled WGS sequence"/>
</dbReference>
<dbReference type="FunFam" id="2.60.260.20:FF:000009">
    <property type="entry name" value="Putative Mitochondrial DnaJ chaperone"/>
    <property type="match status" value="1"/>
</dbReference>
<dbReference type="PANTHER" id="PTHR43096">
    <property type="entry name" value="DNAJ HOMOLOG 1, MITOCHONDRIAL-RELATED"/>
    <property type="match status" value="1"/>
</dbReference>
<dbReference type="PROSITE" id="PS00636">
    <property type="entry name" value="DNAJ_1"/>
    <property type="match status" value="1"/>
</dbReference>
<dbReference type="InterPro" id="IPR008971">
    <property type="entry name" value="HSP40/DnaJ_pept-bd"/>
</dbReference>
<name>A0A1Z5JK93_FISSO</name>
<protein>
    <submittedName>
        <fullName evidence="8">DnaJ homolog subfamily A member 3</fullName>
    </submittedName>
</protein>
<gene>
    <name evidence="8" type="ORF">FisN_1Hh536</name>
</gene>
<reference evidence="8 9" key="1">
    <citation type="journal article" date="2015" name="Plant Cell">
        <title>Oil accumulation by the oleaginous diatom Fistulifera solaris as revealed by the genome and transcriptome.</title>
        <authorList>
            <person name="Tanaka T."/>
            <person name="Maeda Y."/>
            <person name="Veluchamy A."/>
            <person name="Tanaka M."/>
            <person name="Abida H."/>
            <person name="Marechal E."/>
            <person name="Bowler C."/>
            <person name="Muto M."/>
            <person name="Sunaga Y."/>
            <person name="Tanaka M."/>
            <person name="Yoshino T."/>
            <person name="Taniguchi T."/>
            <person name="Fukuda Y."/>
            <person name="Nemoto M."/>
            <person name="Matsumoto M."/>
            <person name="Wong P.S."/>
            <person name="Aburatani S."/>
            <person name="Fujibuchi W."/>
        </authorList>
    </citation>
    <scope>NUCLEOTIDE SEQUENCE [LARGE SCALE GENOMIC DNA]</scope>
    <source>
        <strain evidence="8 9">JPCC DA0580</strain>
    </source>
</reference>
<dbReference type="EMBL" id="BDSP01000078">
    <property type="protein sequence ID" value="GAX14336.1"/>
    <property type="molecule type" value="Genomic_DNA"/>
</dbReference>
<dbReference type="GO" id="GO:0042026">
    <property type="term" value="P:protein refolding"/>
    <property type="evidence" value="ECO:0007669"/>
    <property type="project" value="TreeGrafter"/>
</dbReference>
<accession>A0A1Z5JK93</accession>
<dbReference type="Pfam" id="PF01556">
    <property type="entry name" value="DnaJ_C"/>
    <property type="match status" value="1"/>
</dbReference>
<feature type="compositionally biased region" description="Basic and acidic residues" evidence="6">
    <location>
        <begin position="402"/>
        <end position="412"/>
    </location>
</feature>
<dbReference type="SMART" id="SM00271">
    <property type="entry name" value="DnaJ"/>
    <property type="match status" value="1"/>
</dbReference>
<keyword evidence="1" id="KW-0479">Metal-binding</keyword>
<evidence type="ECO:0000256" key="2">
    <source>
        <dbReference type="ARBA" id="ARBA00022737"/>
    </source>
</evidence>
<dbReference type="Gene3D" id="1.10.287.110">
    <property type="entry name" value="DnaJ domain"/>
    <property type="match status" value="1"/>
</dbReference>
<dbReference type="GO" id="GO:0005737">
    <property type="term" value="C:cytoplasm"/>
    <property type="evidence" value="ECO:0007669"/>
    <property type="project" value="TreeGrafter"/>
</dbReference>
<keyword evidence="3" id="KW-0863">Zinc-finger</keyword>
<keyword evidence="2" id="KW-0677">Repeat</keyword>
<dbReference type="InterPro" id="IPR018253">
    <property type="entry name" value="DnaJ_domain_CS"/>
</dbReference>
<evidence type="ECO:0000256" key="5">
    <source>
        <dbReference type="ARBA" id="ARBA00023186"/>
    </source>
</evidence>
<dbReference type="FunFam" id="2.60.260.20:FF:000005">
    <property type="entry name" value="Chaperone protein dnaJ 1, mitochondrial"/>
    <property type="match status" value="1"/>
</dbReference>
<evidence type="ECO:0000256" key="1">
    <source>
        <dbReference type="ARBA" id="ARBA00022723"/>
    </source>
</evidence>
<keyword evidence="4" id="KW-0862">Zinc</keyword>
<dbReference type="GO" id="GO:0008270">
    <property type="term" value="F:zinc ion binding"/>
    <property type="evidence" value="ECO:0007669"/>
    <property type="project" value="UniProtKB-KW"/>
</dbReference>
<sequence>MRGTPKATRLLLKLGGTTSTRRHVSRRLAPSTFSHPACSFHRQETYGNPSQVRFFSSAGKRDFYEVLGVSRTADKAEIKKAYFKLAKQYHPDTNRDDKEAAEKFKTVTEAYEVLSDEKQRGLYDQFGHAGVDPNFQAGNPFQGGNPFGGGGFNFNDGSFHFHGSAGGQEIDPEDLFDMFFGSGRRRPRGPRRGSDLQMQVRLTFQEAVFGVDKDLNLQYQIVDRKTGQVEVKDKEVTVSIPPGIDTGMNIRLAGQGAEGDPGAPAGNLLVQVIVDPDDYFERDGFDVHTEVPISVTQAILGGTVDVRTLSGEVEVKIPKGCQPDTKLMLRGKGIQELRGTRKGNQVVHLKLQIPKEISPRQEELLREFDEETSKHDLGISGRIAHAAESAFEKLFGKKKHDKKETAKDSKSSEEEDEEDSNKKQAAH</sequence>
<feature type="region of interest" description="Disordered" evidence="6">
    <location>
        <begin position="393"/>
        <end position="427"/>
    </location>
</feature>
<dbReference type="Pfam" id="PF00226">
    <property type="entry name" value="DnaJ"/>
    <property type="match status" value="1"/>
</dbReference>
<dbReference type="InterPro" id="IPR001623">
    <property type="entry name" value="DnaJ_domain"/>
</dbReference>
<evidence type="ECO:0000259" key="7">
    <source>
        <dbReference type="PROSITE" id="PS50076"/>
    </source>
</evidence>
<feature type="domain" description="J" evidence="7">
    <location>
        <begin position="62"/>
        <end position="127"/>
    </location>
</feature>
<proteinExistence type="predicted"/>
<dbReference type="Gene3D" id="2.60.260.20">
    <property type="entry name" value="Urease metallochaperone UreE, N-terminal domain"/>
    <property type="match status" value="2"/>
</dbReference>
<dbReference type="GO" id="GO:0051082">
    <property type="term" value="F:unfolded protein binding"/>
    <property type="evidence" value="ECO:0007669"/>
    <property type="project" value="InterPro"/>
</dbReference>
<dbReference type="AlphaFoldDB" id="A0A1Z5JK93"/>
<keyword evidence="9" id="KW-1185">Reference proteome</keyword>
<evidence type="ECO:0000256" key="3">
    <source>
        <dbReference type="ARBA" id="ARBA00022771"/>
    </source>
</evidence>
<dbReference type="InParanoid" id="A0A1Z5JK93"/>
<comment type="caution">
    <text evidence="8">The sequence shown here is derived from an EMBL/GenBank/DDBJ whole genome shotgun (WGS) entry which is preliminary data.</text>
</comment>